<dbReference type="EMBL" id="CAJVQB010004726">
    <property type="protein sequence ID" value="CAG8643745.1"/>
    <property type="molecule type" value="Genomic_DNA"/>
</dbReference>
<dbReference type="SUPFAM" id="SSF56112">
    <property type="entry name" value="Protein kinase-like (PK-like)"/>
    <property type="match status" value="1"/>
</dbReference>
<dbReference type="Proteomes" id="UP000789901">
    <property type="component" value="Unassembled WGS sequence"/>
</dbReference>
<dbReference type="InterPro" id="IPR011009">
    <property type="entry name" value="Kinase-like_dom_sf"/>
</dbReference>
<dbReference type="InterPro" id="IPR051681">
    <property type="entry name" value="Ser/Thr_Kinases-Pseudokinases"/>
</dbReference>
<dbReference type="PANTHER" id="PTHR44329:SF288">
    <property type="entry name" value="MITOGEN-ACTIVATED PROTEIN KINASE KINASE KINASE 20"/>
    <property type="match status" value="1"/>
</dbReference>
<evidence type="ECO:0000256" key="1">
    <source>
        <dbReference type="ARBA" id="ARBA00022679"/>
    </source>
</evidence>
<keyword evidence="1" id="KW-0808">Transferase</keyword>
<evidence type="ECO:0000259" key="5">
    <source>
        <dbReference type="PROSITE" id="PS50011"/>
    </source>
</evidence>
<comment type="caution">
    <text evidence="6">The sequence shown here is derived from an EMBL/GenBank/DDBJ whole genome shotgun (WGS) entry which is preliminary data.</text>
</comment>
<gene>
    <name evidence="6" type="ORF">GMARGA_LOCUS8983</name>
</gene>
<proteinExistence type="predicted"/>
<dbReference type="Gene3D" id="1.10.510.10">
    <property type="entry name" value="Transferase(Phosphotransferase) domain 1"/>
    <property type="match status" value="1"/>
</dbReference>
<evidence type="ECO:0000256" key="2">
    <source>
        <dbReference type="ARBA" id="ARBA00022741"/>
    </source>
</evidence>
<reference evidence="6 7" key="1">
    <citation type="submission" date="2021-06" db="EMBL/GenBank/DDBJ databases">
        <authorList>
            <person name="Kallberg Y."/>
            <person name="Tangrot J."/>
            <person name="Rosling A."/>
        </authorList>
    </citation>
    <scope>NUCLEOTIDE SEQUENCE [LARGE SCALE GENOMIC DNA]</scope>
    <source>
        <strain evidence="6 7">120-4 pot B 10/14</strain>
    </source>
</reference>
<name>A0ABN7UR27_GIGMA</name>
<dbReference type="PANTHER" id="PTHR44329">
    <property type="entry name" value="SERINE/THREONINE-PROTEIN KINASE TNNI3K-RELATED"/>
    <property type="match status" value="1"/>
</dbReference>
<evidence type="ECO:0000313" key="7">
    <source>
        <dbReference type="Proteomes" id="UP000789901"/>
    </source>
</evidence>
<evidence type="ECO:0000256" key="4">
    <source>
        <dbReference type="ARBA" id="ARBA00022840"/>
    </source>
</evidence>
<evidence type="ECO:0000313" key="6">
    <source>
        <dbReference type="EMBL" id="CAG8643745.1"/>
    </source>
</evidence>
<dbReference type="InterPro" id="IPR001245">
    <property type="entry name" value="Ser-Thr/Tyr_kinase_cat_dom"/>
</dbReference>
<accession>A0ABN7UR27</accession>
<keyword evidence="4" id="KW-0067">ATP-binding</keyword>
<sequence length="455" mass="52859">MELVEVKWNFPSLKCINPRCSKKFEYQWDGSVKLCPDCIRNGVRYPSKVMTQNISYWRNQAGLPLECPRCGWIFDDHIAPCIPCLYVYLKIDWEKWTSGSQKIDEFIHKYQVKYPTIFRGCEFIDYSQLKEIQYIGEGGFAKTYKAIWMNGETREWDAENGCWPDSKDRTVALKVFENRPGIENYVYKELYVQSIMRHDYICNVFGVSRDVITGAFIIVMRFAEEGSLRQFNQLNFERISWDVKLYLLVSLATALNIVHKLGFFHCDLHPGNILITTGDISKKLETNLADFGLCIRDTPSENFPNRKLYGMIPFIAPEILNGGIMTKEAEIYSYGMIAYELLTGRIPFIHIQCDEETLISKIILGLRPEFPEDMPSSVTDTINLFLHEDPSMRPTLKDVWQMFSREKLKLLEDIPQFSFSAAVNSEVSQHLNRIEDVAFPTWSDELFALDLNNYV</sequence>
<evidence type="ECO:0000256" key="3">
    <source>
        <dbReference type="ARBA" id="ARBA00022777"/>
    </source>
</evidence>
<dbReference type="InterPro" id="IPR000719">
    <property type="entry name" value="Prot_kinase_dom"/>
</dbReference>
<dbReference type="Pfam" id="PF07714">
    <property type="entry name" value="PK_Tyr_Ser-Thr"/>
    <property type="match status" value="1"/>
</dbReference>
<keyword evidence="3" id="KW-0418">Kinase</keyword>
<organism evidence="6 7">
    <name type="scientific">Gigaspora margarita</name>
    <dbReference type="NCBI Taxonomy" id="4874"/>
    <lineage>
        <taxon>Eukaryota</taxon>
        <taxon>Fungi</taxon>
        <taxon>Fungi incertae sedis</taxon>
        <taxon>Mucoromycota</taxon>
        <taxon>Glomeromycotina</taxon>
        <taxon>Glomeromycetes</taxon>
        <taxon>Diversisporales</taxon>
        <taxon>Gigasporaceae</taxon>
        <taxon>Gigaspora</taxon>
    </lineage>
</organism>
<dbReference type="PROSITE" id="PS50011">
    <property type="entry name" value="PROTEIN_KINASE_DOM"/>
    <property type="match status" value="1"/>
</dbReference>
<keyword evidence="2" id="KW-0547">Nucleotide-binding</keyword>
<protein>
    <submittedName>
        <fullName evidence="6">4719_t:CDS:1</fullName>
    </submittedName>
</protein>
<keyword evidence="7" id="KW-1185">Reference proteome</keyword>
<feature type="domain" description="Protein kinase" evidence="5">
    <location>
        <begin position="129"/>
        <end position="408"/>
    </location>
</feature>
<dbReference type="Gene3D" id="3.30.200.20">
    <property type="entry name" value="Phosphorylase Kinase, domain 1"/>
    <property type="match status" value="1"/>
</dbReference>